<dbReference type="PANTHER" id="PTHR34136:SF1">
    <property type="entry name" value="UDP-N-ACETYL-D-MANNOSAMINURONIC ACID TRANSFERASE"/>
    <property type="match status" value="1"/>
</dbReference>
<dbReference type="AlphaFoldDB" id="A0A1E5LDS6"/>
<evidence type="ECO:0000256" key="4">
    <source>
        <dbReference type="ARBA" id="ARBA00023316"/>
    </source>
</evidence>
<evidence type="ECO:0000313" key="6">
    <source>
        <dbReference type="EMBL" id="OEH92179.1"/>
    </source>
</evidence>
<dbReference type="InterPro" id="IPR034714">
    <property type="entry name" value="TagA_TarA"/>
</dbReference>
<dbReference type="CDD" id="cd06533">
    <property type="entry name" value="Glyco_transf_WecG_TagA"/>
    <property type="match status" value="1"/>
</dbReference>
<dbReference type="GO" id="GO:0047244">
    <property type="term" value="F:N-acetylglucosaminyldiphosphoundecaprenol N-acetyl-beta-D-mannosaminyltransferase activity"/>
    <property type="evidence" value="ECO:0007669"/>
    <property type="project" value="UniProtKB-UniRule"/>
</dbReference>
<dbReference type="EMBL" id="MJEH01000033">
    <property type="protein sequence ID" value="OEH92179.1"/>
    <property type="molecule type" value="Genomic_DNA"/>
</dbReference>
<keyword evidence="1 5" id="KW-0328">Glycosyltransferase</keyword>
<sequence>MEDRYVSILGVPFLYTTMKQMTNRVVQHWEAGEKSFIITANPEIVMKAYEEKSYMDLVQQSDYVVADGIGVVKGAQLLGTPLPERVAGYDLMHELFKKANEDSRSVYMLGAGKDVIGEAVEAVKKQYSNVNIVGSHHGFFDIHDESIVNEIKDSGADLILVALGCPRQEQWIAQHMGSFSKGVFIGVGGSFDVLAGKVERAPMIWQKMNAEWLYRLVKQPSRWKRMMALPRFAGEVVKHKVTKRNG</sequence>
<keyword evidence="3 5" id="KW-0777">Teichoic acid biosynthesis</keyword>
<evidence type="ECO:0000256" key="3">
    <source>
        <dbReference type="ARBA" id="ARBA00022944"/>
    </source>
</evidence>
<reference evidence="6 7" key="1">
    <citation type="submission" date="2016-08" db="EMBL/GenBank/DDBJ databases">
        <title>Genome of Bacillus solimangrovi GH2-4.</title>
        <authorList>
            <person name="Lim S."/>
            <person name="Kim B.-C."/>
        </authorList>
    </citation>
    <scope>NUCLEOTIDE SEQUENCE [LARGE SCALE GENOMIC DNA]</scope>
    <source>
        <strain evidence="6 7">GH2-4</strain>
    </source>
</reference>
<keyword evidence="2 5" id="KW-0808">Transferase</keyword>
<comment type="function">
    <text evidence="5">Catalyzes the conversion of GlcNAc-PP-undecaprenol into ManNAc-GlcNAc-PP-undecaprenol, the first committed lipid intermediate in the de novo synthesis of teichoic acid.</text>
</comment>
<evidence type="ECO:0000256" key="2">
    <source>
        <dbReference type="ARBA" id="ARBA00022679"/>
    </source>
</evidence>
<comment type="caution">
    <text evidence="6">The sequence shown here is derived from an EMBL/GenBank/DDBJ whole genome shotgun (WGS) entry which is preliminary data.</text>
</comment>
<keyword evidence="4 5" id="KW-0961">Cell wall biogenesis/degradation</keyword>
<dbReference type="PANTHER" id="PTHR34136">
    <property type="match status" value="1"/>
</dbReference>
<keyword evidence="7" id="KW-1185">Reference proteome</keyword>
<dbReference type="GO" id="GO:0019350">
    <property type="term" value="P:teichoic acid biosynthetic process"/>
    <property type="evidence" value="ECO:0007669"/>
    <property type="project" value="UniProtKB-UniRule"/>
</dbReference>
<comment type="catalytic activity">
    <reaction evidence="5">
        <text>UDP-N-acetyl-alpha-D-mannosamine + N-acetyl-alpha-D-glucosaminyl-di-trans,octa-cis-undecaprenyl diphosphate = N-acetyl-beta-D-mannosaminyl-(1-&gt;4)-N-acetyl-alpha-D-glucosaminyl di-trans,octa-cis-undecaprenyl diphosphate + UDP + H(+)</text>
        <dbReference type="Rhea" id="RHEA:16053"/>
        <dbReference type="ChEBI" id="CHEBI:15378"/>
        <dbReference type="ChEBI" id="CHEBI:58223"/>
        <dbReference type="ChEBI" id="CHEBI:62959"/>
        <dbReference type="ChEBI" id="CHEBI:68623"/>
        <dbReference type="ChEBI" id="CHEBI:132210"/>
        <dbReference type="EC" id="2.4.1.187"/>
    </reaction>
</comment>
<gene>
    <name evidence="6" type="ORF">BFG57_02600</name>
</gene>
<comment type="similarity">
    <text evidence="5">Belongs to the glycosyltransferase 26 family. TagA/TarA subfamily.</text>
</comment>
<dbReference type="UniPathway" id="UPA00632"/>
<dbReference type="Proteomes" id="UP000095209">
    <property type="component" value="Unassembled WGS sequence"/>
</dbReference>
<dbReference type="Pfam" id="PF03808">
    <property type="entry name" value="Glyco_tran_WecG"/>
    <property type="match status" value="1"/>
</dbReference>
<accession>A0A1E5LDS6</accession>
<dbReference type="NCBIfam" id="TIGR00696">
    <property type="entry name" value="wecG_tagA_cpsF"/>
    <property type="match status" value="1"/>
</dbReference>
<proteinExistence type="inferred from homology"/>
<protein>
    <recommendedName>
        <fullName evidence="5">N-acetylglucosaminyldiphosphoundecaprenol N-acetyl-beta-D-mannosaminyltransferase</fullName>
        <ecNumber evidence="5">2.4.1.187</ecNumber>
    </recommendedName>
    <alternativeName>
        <fullName evidence="5">N-acetylmannosaminyltransferase</fullName>
    </alternativeName>
    <alternativeName>
        <fullName evidence="5">UDP-N-acetylmannosamine transferase</fullName>
    </alternativeName>
    <alternativeName>
        <fullName evidence="5">UDP-N-acetylmannosamine:N-acetylglucosaminyl pyrophosphorylundecaprenol N-acetylmannosaminyltransferase</fullName>
    </alternativeName>
</protein>
<dbReference type="EC" id="2.4.1.187" evidence="5"/>
<name>A0A1E5LDS6_9BACI</name>
<evidence type="ECO:0000256" key="5">
    <source>
        <dbReference type="HAMAP-Rule" id="MF_02070"/>
    </source>
</evidence>
<dbReference type="RefSeq" id="WP_069717720.1">
    <property type="nucleotide sequence ID" value="NZ_MJEH01000033.1"/>
</dbReference>
<organism evidence="6 7">
    <name type="scientific">Bacillus solimangrovi</name>
    <dbReference type="NCBI Taxonomy" id="1305675"/>
    <lineage>
        <taxon>Bacteria</taxon>
        <taxon>Bacillati</taxon>
        <taxon>Bacillota</taxon>
        <taxon>Bacilli</taxon>
        <taxon>Bacillales</taxon>
        <taxon>Bacillaceae</taxon>
        <taxon>Bacillus</taxon>
    </lineage>
</organism>
<comment type="pathway">
    <text evidence="5">Cell wall biogenesis; teichoic acid biosynthesis.</text>
</comment>
<dbReference type="OrthoDB" id="9771846at2"/>
<dbReference type="GO" id="GO:0071555">
    <property type="term" value="P:cell wall organization"/>
    <property type="evidence" value="ECO:0007669"/>
    <property type="project" value="UniProtKB-KW"/>
</dbReference>
<dbReference type="STRING" id="1305675.BFG57_02600"/>
<evidence type="ECO:0000313" key="7">
    <source>
        <dbReference type="Proteomes" id="UP000095209"/>
    </source>
</evidence>
<evidence type="ECO:0000256" key="1">
    <source>
        <dbReference type="ARBA" id="ARBA00022676"/>
    </source>
</evidence>
<dbReference type="HAMAP" id="MF_02070">
    <property type="entry name" value="TagA_TarA"/>
    <property type="match status" value="1"/>
</dbReference>
<dbReference type="InterPro" id="IPR004629">
    <property type="entry name" value="WecG_TagA_CpsF"/>
</dbReference>